<dbReference type="InterPro" id="IPR000859">
    <property type="entry name" value="CUB_dom"/>
</dbReference>
<keyword evidence="8 13" id="KW-0862">Zinc</keyword>
<evidence type="ECO:0000256" key="4">
    <source>
        <dbReference type="ARBA" id="ARBA00022670"/>
    </source>
</evidence>
<dbReference type="RefSeq" id="XP_013414939.1">
    <property type="nucleotide sequence ID" value="XM_013559485.2"/>
</dbReference>
<evidence type="ECO:0000256" key="7">
    <source>
        <dbReference type="ARBA" id="ARBA00022801"/>
    </source>
</evidence>
<dbReference type="Proteomes" id="UP000085678">
    <property type="component" value="Unplaced"/>
</dbReference>
<keyword evidence="3" id="KW-0245">EGF-like domain</keyword>
<dbReference type="SMART" id="SM00042">
    <property type="entry name" value="CUB"/>
    <property type="match status" value="1"/>
</dbReference>
<comment type="subcellular location">
    <subcellularLocation>
        <location evidence="1">Secreted</location>
    </subcellularLocation>
</comment>
<comment type="cofactor">
    <cofactor evidence="13 14">
        <name>Zn(2+)</name>
        <dbReference type="ChEBI" id="CHEBI:29105"/>
    </cofactor>
    <text evidence="13 14">Binds 1 zinc ion per subunit.</text>
</comment>
<keyword evidence="5 13" id="KW-0479">Metal-binding</keyword>
<dbReference type="InterPro" id="IPR000742">
    <property type="entry name" value="EGF"/>
</dbReference>
<dbReference type="Gene3D" id="3.40.390.10">
    <property type="entry name" value="Collagenase (Catalytic Domain)"/>
    <property type="match status" value="1"/>
</dbReference>
<dbReference type="PANTHER" id="PTHR10127">
    <property type="entry name" value="DISCOIDIN, CUB, EGF, LAMININ , AND ZINC METALLOPROTEASE DOMAIN CONTAINING"/>
    <property type="match status" value="1"/>
</dbReference>
<dbReference type="InterPro" id="IPR006026">
    <property type="entry name" value="Peptidase_Metallo"/>
</dbReference>
<dbReference type="PROSITE" id="PS50092">
    <property type="entry name" value="TSP1"/>
    <property type="match status" value="1"/>
</dbReference>
<reference evidence="18" key="1">
    <citation type="submission" date="2025-08" db="UniProtKB">
        <authorList>
            <consortium name="RefSeq"/>
        </authorList>
    </citation>
    <scope>IDENTIFICATION</scope>
    <source>
        <tissue evidence="18">Gonads</tissue>
    </source>
</reference>
<dbReference type="CDD" id="cd04280">
    <property type="entry name" value="ZnMc_astacin_like"/>
    <property type="match status" value="1"/>
</dbReference>
<sequence>MGKPTNGFRVLVTTFLLLALIAICNALSLAEAQEEEKKLEELMRVKKNKPGKNKPRLYATQHQVETLPGQFEGDLLITPEQAERIKQETGKNVPAFFRKKRSYVAQKRKAMRDTNSHWKMGIVPYVFSSSIAPQGQENIKKAMKHWEEHTCIRFRPYTSALMQWLQHDDYVDFYNGTGCHSHVGRIGGKQEISIGLYCDSMLGTIVHEIGHALGFYHEQSRPDRDSFVNVKLENVLPGRAGNFEKYGRDEINDGNVPYDLGSVMHYGSSEFANGDKLTVETRDKEMQNVVGQRIGLSFYDIKLANQMYKCDAHCNSNIKCENGGFIGPDCNCKCPHGLGGPFCNDINRADVPCGGVYAASEGTIQTPNFPSNYMDSTTCYWLIKAPIGSKIQLTFQHFDIELDQLDNGRYECGYDWVEIRKYGPEKAGPRFCGRQKEGQTEIYNVNNLLIKFASDSDYNNQGFQAKYKIIPGTQGASAGGWTAFSAWTQCPVTCGGGIQVRMRTCLPPGNTCPGKDLEFLRCNVNPC</sequence>
<name>A0A1S3JY09_LINAN</name>
<feature type="chain" id="PRO_5010005120" description="Metalloendopeptidase" evidence="14">
    <location>
        <begin position="27"/>
        <end position="527"/>
    </location>
</feature>
<feature type="active site" evidence="13">
    <location>
        <position position="208"/>
    </location>
</feature>
<evidence type="ECO:0000256" key="8">
    <source>
        <dbReference type="ARBA" id="ARBA00022833"/>
    </source>
</evidence>
<dbReference type="PROSITE" id="PS01180">
    <property type="entry name" value="CUB"/>
    <property type="match status" value="1"/>
</dbReference>
<dbReference type="Gene3D" id="2.20.100.10">
    <property type="entry name" value="Thrombospondin type-1 (TSP1) repeat"/>
    <property type="match status" value="1"/>
</dbReference>
<comment type="caution">
    <text evidence="12">Lacks conserved residue(s) required for the propagation of feature annotation.</text>
</comment>
<dbReference type="EC" id="3.4.24.-" evidence="14"/>
<dbReference type="SMART" id="SM00209">
    <property type="entry name" value="TSP1"/>
    <property type="match status" value="1"/>
</dbReference>
<evidence type="ECO:0000313" key="18">
    <source>
        <dbReference type="RefSeq" id="XP_013414939.1"/>
    </source>
</evidence>
<evidence type="ECO:0000256" key="14">
    <source>
        <dbReference type="RuleBase" id="RU361183"/>
    </source>
</evidence>
<keyword evidence="9 13" id="KW-0482">Metalloprotease</keyword>
<keyword evidence="10" id="KW-1015">Disulfide bond</keyword>
<feature type="domain" description="CUB" evidence="15">
    <location>
        <begin position="353"/>
        <end position="470"/>
    </location>
</feature>
<dbReference type="InterPro" id="IPR024079">
    <property type="entry name" value="MetalloPept_cat_dom_sf"/>
</dbReference>
<dbReference type="Pfam" id="PF01400">
    <property type="entry name" value="Astacin"/>
    <property type="match status" value="1"/>
</dbReference>
<dbReference type="InterPro" id="IPR034035">
    <property type="entry name" value="Astacin-like_dom"/>
</dbReference>
<keyword evidence="6 14" id="KW-0732">Signal</keyword>
<evidence type="ECO:0000256" key="13">
    <source>
        <dbReference type="PROSITE-ProRule" id="PRU01211"/>
    </source>
</evidence>
<dbReference type="SUPFAM" id="SSF49854">
    <property type="entry name" value="Spermadhesin, CUB domain"/>
    <property type="match status" value="1"/>
</dbReference>
<dbReference type="SUPFAM" id="SSF82895">
    <property type="entry name" value="TSP-1 type 1 repeat"/>
    <property type="match status" value="1"/>
</dbReference>
<dbReference type="SMART" id="SM00235">
    <property type="entry name" value="ZnMc"/>
    <property type="match status" value="1"/>
</dbReference>
<dbReference type="GeneID" id="106176899"/>
<keyword evidence="11" id="KW-0325">Glycoprotein</keyword>
<keyword evidence="2" id="KW-0964">Secreted</keyword>
<feature type="domain" description="Peptidase M12A" evidence="16">
    <location>
        <begin position="109"/>
        <end position="311"/>
    </location>
</feature>
<dbReference type="FunFam" id="2.20.100.10:FF:000001">
    <property type="entry name" value="semaphorin-5A isoform X1"/>
    <property type="match status" value="1"/>
</dbReference>
<dbReference type="OrthoDB" id="291007at2759"/>
<evidence type="ECO:0000256" key="3">
    <source>
        <dbReference type="ARBA" id="ARBA00022536"/>
    </source>
</evidence>
<dbReference type="Pfam" id="PF00090">
    <property type="entry name" value="TSP_1"/>
    <property type="match status" value="1"/>
</dbReference>
<evidence type="ECO:0000256" key="10">
    <source>
        <dbReference type="ARBA" id="ARBA00023157"/>
    </source>
</evidence>
<dbReference type="InterPro" id="IPR017050">
    <property type="entry name" value="Metallopeptidase_nem"/>
</dbReference>
<organism evidence="17 18">
    <name type="scientific">Lingula anatina</name>
    <name type="common">Brachiopod</name>
    <name type="synonym">Lingula unguis</name>
    <dbReference type="NCBI Taxonomy" id="7574"/>
    <lineage>
        <taxon>Eukaryota</taxon>
        <taxon>Metazoa</taxon>
        <taxon>Spiralia</taxon>
        <taxon>Lophotrochozoa</taxon>
        <taxon>Brachiopoda</taxon>
        <taxon>Linguliformea</taxon>
        <taxon>Lingulata</taxon>
        <taxon>Lingulida</taxon>
        <taxon>Linguloidea</taxon>
        <taxon>Lingulidae</taxon>
        <taxon>Lingula</taxon>
    </lineage>
</organism>
<dbReference type="SUPFAM" id="SSF55486">
    <property type="entry name" value="Metalloproteases ('zincins'), catalytic domain"/>
    <property type="match status" value="1"/>
</dbReference>
<feature type="binding site" evidence="13">
    <location>
        <position position="207"/>
    </location>
    <ligand>
        <name>Zn(2+)</name>
        <dbReference type="ChEBI" id="CHEBI:29105"/>
        <note>catalytic</note>
    </ligand>
</feature>
<dbReference type="GO" id="GO:0018996">
    <property type="term" value="P:molting cycle, collagen and cuticulin-based cuticle"/>
    <property type="evidence" value="ECO:0007669"/>
    <property type="project" value="InterPro"/>
</dbReference>
<dbReference type="InterPro" id="IPR036383">
    <property type="entry name" value="TSP1_rpt_sf"/>
</dbReference>
<dbReference type="PRINTS" id="PR00480">
    <property type="entry name" value="ASTACIN"/>
</dbReference>
<dbReference type="InParanoid" id="A0A1S3JY09"/>
<dbReference type="PROSITE" id="PS00022">
    <property type="entry name" value="EGF_1"/>
    <property type="match status" value="1"/>
</dbReference>
<accession>A0A1S3JY09</accession>
<dbReference type="OMA" id="MANIKPA"/>
<evidence type="ECO:0000256" key="5">
    <source>
        <dbReference type="ARBA" id="ARBA00022723"/>
    </source>
</evidence>
<evidence type="ECO:0000313" key="17">
    <source>
        <dbReference type="Proteomes" id="UP000085678"/>
    </source>
</evidence>
<dbReference type="FunFam" id="3.40.390.10:FF:000028">
    <property type="entry name" value="Zinc metalloproteinase"/>
    <property type="match status" value="1"/>
</dbReference>
<dbReference type="Pfam" id="PF00431">
    <property type="entry name" value="CUB"/>
    <property type="match status" value="1"/>
</dbReference>
<dbReference type="AlphaFoldDB" id="A0A1S3JY09"/>
<dbReference type="InterPro" id="IPR035914">
    <property type="entry name" value="Sperma_CUB_dom_sf"/>
</dbReference>
<keyword evidence="7 13" id="KW-0378">Hydrolase</keyword>
<evidence type="ECO:0000259" key="16">
    <source>
        <dbReference type="PROSITE" id="PS51864"/>
    </source>
</evidence>
<feature type="binding site" evidence="13">
    <location>
        <position position="211"/>
    </location>
    <ligand>
        <name>Zn(2+)</name>
        <dbReference type="ChEBI" id="CHEBI:29105"/>
        <note>catalytic</note>
    </ligand>
</feature>
<keyword evidence="17" id="KW-1185">Reference proteome</keyword>
<gene>
    <name evidence="18" type="primary">LOC106176899</name>
</gene>
<keyword evidence="4 13" id="KW-0645">Protease</keyword>
<evidence type="ECO:0000256" key="9">
    <source>
        <dbReference type="ARBA" id="ARBA00023049"/>
    </source>
</evidence>
<evidence type="ECO:0000256" key="1">
    <source>
        <dbReference type="ARBA" id="ARBA00004613"/>
    </source>
</evidence>
<dbReference type="InterPro" id="IPR000884">
    <property type="entry name" value="TSP1_rpt"/>
</dbReference>
<dbReference type="PIRSF" id="PIRSF036365">
    <property type="entry name" value="Astacin_nematoda"/>
    <property type="match status" value="1"/>
</dbReference>
<proteinExistence type="predicted"/>
<dbReference type="GO" id="GO:0008270">
    <property type="term" value="F:zinc ion binding"/>
    <property type="evidence" value="ECO:0007669"/>
    <property type="project" value="UniProtKB-UniRule"/>
</dbReference>
<evidence type="ECO:0000256" key="12">
    <source>
        <dbReference type="PROSITE-ProRule" id="PRU00059"/>
    </source>
</evidence>
<feature type="signal peptide" evidence="14">
    <location>
        <begin position="1"/>
        <end position="26"/>
    </location>
</feature>
<dbReference type="KEGG" id="lak:106176899"/>
<dbReference type="GO" id="GO:0006508">
    <property type="term" value="P:proteolysis"/>
    <property type="evidence" value="ECO:0007669"/>
    <property type="project" value="UniProtKB-KW"/>
</dbReference>
<dbReference type="PROSITE" id="PS51864">
    <property type="entry name" value="ASTACIN"/>
    <property type="match status" value="1"/>
</dbReference>
<dbReference type="Gene3D" id="2.60.120.290">
    <property type="entry name" value="Spermadhesin, CUB domain"/>
    <property type="match status" value="1"/>
</dbReference>
<dbReference type="GO" id="GO:0004222">
    <property type="term" value="F:metalloendopeptidase activity"/>
    <property type="evidence" value="ECO:0007669"/>
    <property type="project" value="UniProtKB-UniRule"/>
</dbReference>
<dbReference type="FunFam" id="2.60.120.290:FF:000013">
    <property type="entry name" value="Membrane frizzled-related protein"/>
    <property type="match status" value="1"/>
</dbReference>
<dbReference type="InterPro" id="IPR001506">
    <property type="entry name" value="Peptidase_M12A"/>
</dbReference>
<feature type="binding site" evidence="13">
    <location>
        <position position="217"/>
    </location>
    <ligand>
        <name>Zn(2+)</name>
        <dbReference type="ChEBI" id="CHEBI:29105"/>
        <note>catalytic</note>
    </ligand>
</feature>
<dbReference type="GO" id="GO:0005576">
    <property type="term" value="C:extracellular region"/>
    <property type="evidence" value="ECO:0007669"/>
    <property type="project" value="UniProtKB-SubCell"/>
</dbReference>
<evidence type="ECO:0000259" key="15">
    <source>
        <dbReference type="PROSITE" id="PS01180"/>
    </source>
</evidence>
<protein>
    <recommendedName>
        <fullName evidence="14">Metalloendopeptidase</fullName>
        <ecNumber evidence="14">3.4.24.-</ecNumber>
    </recommendedName>
</protein>
<evidence type="ECO:0000256" key="2">
    <source>
        <dbReference type="ARBA" id="ARBA00022525"/>
    </source>
</evidence>
<dbReference type="PANTHER" id="PTHR10127:SF780">
    <property type="entry name" value="METALLOENDOPEPTIDASE"/>
    <property type="match status" value="1"/>
</dbReference>
<evidence type="ECO:0000256" key="11">
    <source>
        <dbReference type="ARBA" id="ARBA00023180"/>
    </source>
</evidence>
<evidence type="ECO:0000256" key="6">
    <source>
        <dbReference type="ARBA" id="ARBA00022729"/>
    </source>
</evidence>
<dbReference type="CDD" id="cd00041">
    <property type="entry name" value="CUB"/>
    <property type="match status" value="1"/>
</dbReference>